<evidence type="ECO:0000256" key="2">
    <source>
        <dbReference type="ARBA" id="ARBA00022475"/>
    </source>
</evidence>
<dbReference type="SMART" id="SM00304">
    <property type="entry name" value="HAMP"/>
    <property type="match status" value="1"/>
</dbReference>
<evidence type="ECO:0000313" key="10">
    <source>
        <dbReference type="EMBL" id="WIV20088.1"/>
    </source>
</evidence>
<evidence type="ECO:0000256" key="6">
    <source>
        <dbReference type="PROSITE-ProRule" id="PRU00284"/>
    </source>
</evidence>
<evidence type="ECO:0000313" key="11">
    <source>
        <dbReference type="Proteomes" id="UP001236415"/>
    </source>
</evidence>
<reference evidence="10 11" key="1">
    <citation type="submission" date="2023-06" db="EMBL/GenBank/DDBJ databases">
        <title>Paenibacillus polygonum sp. nov., an endophytic bacterium, isolated from Polygonum lapathifolium L. in Nanji Wetland National Nature Reserve, South of Poyang Lake, Jiangxi Province, China.</title>
        <authorList>
            <person name="Yu Z."/>
        </authorList>
    </citation>
    <scope>NUCLEOTIDE SEQUENCE [LARGE SCALE GENOMIC DNA]</scope>
    <source>
        <strain evidence="10 11">C31</strain>
    </source>
</reference>
<dbReference type="PANTHER" id="PTHR32089">
    <property type="entry name" value="METHYL-ACCEPTING CHEMOTAXIS PROTEIN MCPB"/>
    <property type="match status" value="1"/>
</dbReference>
<dbReference type="SMART" id="SM00283">
    <property type="entry name" value="MA"/>
    <property type="match status" value="1"/>
</dbReference>
<comment type="subcellular location">
    <subcellularLocation>
        <location evidence="1">Cell membrane</location>
    </subcellularLocation>
</comment>
<dbReference type="Pfam" id="PF00015">
    <property type="entry name" value="MCPsignal"/>
    <property type="match status" value="1"/>
</dbReference>
<keyword evidence="4 6" id="KW-0807">Transducer</keyword>
<keyword evidence="3 7" id="KW-0472">Membrane</keyword>
<evidence type="ECO:0000256" key="3">
    <source>
        <dbReference type="ARBA" id="ARBA00023136"/>
    </source>
</evidence>
<feature type="domain" description="HAMP" evidence="9">
    <location>
        <begin position="211"/>
        <end position="264"/>
    </location>
</feature>
<dbReference type="EMBL" id="CP127162">
    <property type="protein sequence ID" value="WIV20088.1"/>
    <property type="molecule type" value="Genomic_DNA"/>
</dbReference>
<dbReference type="SUPFAM" id="SSF58104">
    <property type="entry name" value="Methyl-accepting chemotaxis protein (MCP) signaling domain"/>
    <property type="match status" value="1"/>
</dbReference>
<evidence type="ECO:0000259" key="8">
    <source>
        <dbReference type="PROSITE" id="PS50111"/>
    </source>
</evidence>
<dbReference type="InterPro" id="IPR024478">
    <property type="entry name" value="HlyB_4HB_MCP"/>
</dbReference>
<evidence type="ECO:0000256" key="5">
    <source>
        <dbReference type="ARBA" id="ARBA00029447"/>
    </source>
</evidence>
<dbReference type="Pfam" id="PF12729">
    <property type="entry name" value="4HB_MCP_1"/>
    <property type="match status" value="1"/>
</dbReference>
<evidence type="ECO:0000259" key="9">
    <source>
        <dbReference type="PROSITE" id="PS50885"/>
    </source>
</evidence>
<dbReference type="PROSITE" id="PS50111">
    <property type="entry name" value="CHEMOTAXIS_TRANSDUC_2"/>
    <property type="match status" value="1"/>
</dbReference>
<accession>A0ABY8X4W0</accession>
<comment type="similarity">
    <text evidence="5">Belongs to the methyl-accepting chemotaxis (MCP) protein family.</text>
</comment>
<feature type="transmembrane region" description="Helical" evidence="7">
    <location>
        <begin position="12"/>
        <end position="31"/>
    </location>
</feature>
<protein>
    <submittedName>
        <fullName evidence="10">HAMP domain-containing methyl-accepting chemotaxis protein</fullName>
    </submittedName>
</protein>
<dbReference type="PANTHER" id="PTHR32089:SF112">
    <property type="entry name" value="LYSOZYME-LIKE PROTEIN-RELATED"/>
    <property type="match status" value="1"/>
</dbReference>
<gene>
    <name evidence="10" type="ORF">QPK24_05055</name>
</gene>
<dbReference type="Gene3D" id="1.10.287.950">
    <property type="entry name" value="Methyl-accepting chemotaxis protein"/>
    <property type="match status" value="1"/>
</dbReference>
<evidence type="ECO:0000256" key="1">
    <source>
        <dbReference type="ARBA" id="ARBA00004236"/>
    </source>
</evidence>
<proteinExistence type="inferred from homology"/>
<dbReference type="RefSeq" id="WP_285746699.1">
    <property type="nucleotide sequence ID" value="NZ_CP127162.1"/>
</dbReference>
<dbReference type="InterPro" id="IPR003660">
    <property type="entry name" value="HAMP_dom"/>
</dbReference>
<feature type="domain" description="Methyl-accepting transducer" evidence="8">
    <location>
        <begin position="283"/>
        <end position="533"/>
    </location>
</feature>
<keyword evidence="7" id="KW-1133">Transmembrane helix</keyword>
<dbReference type="PROSITE" id="PS50885">
    <property type="entry name" value="HAMP"/>
    <property type="match status" value="1"/>
</dbReference>
<dbReference type="CDD" id="cd06225">
    <property type="entry name" value="HAMP"/>
    <property type="match status" value="1"/>
</dbReference>
<name>A0ABY8X4W0_9BACL</name>
<organism evidence="10 11">
    <name type="scientific">Paenibacillus polygoni</name>
    <dbReference type="NCBI Taxonomy" id="3050112"/>
    <lineage>
        <taxon>Bacteria</taxon>
        <taxon>Bacillati</taxon>
        <taxon>Bacillota</taxon>
        <taxon>Bacilli</taxon>
        <taxon>Bacillales</taxon>
        <taxon>Paenibacillaceae</taxon>
        <taxon>Paenibacillus</taxon>
    </lineage>
</organism>
<dbReference type="Pfam" id="PF00672">
    <property type="entry name" value="HAMP"/>
    <property type="match status" value="1"/>
</dbReference>
<keyword evidence="7" id="KW-0812">Transmembrane</keyword>
<sequence length="569" mass="62778">MFKRKTIGRRITFVMVMLLIYVIVVGSVSILQTKSMETNAKDITQKVMPAMNQINNITFASEHIQKLSYDYYLAADDEGKRKAIGEERLQTIRYLSESKTAYEANITNEEIQNQYDAFTAEWNAYSKVNTKAIEKVDLNDHDLAYEVLLKSESSYRKMLVQLTSLAELNQQEADQSTSMLEKSSFRAVGVLILGISLILIATLVSNFALIRALVKPIKDIEKNVQSIADGDLTIEDIYRKKEDELTSLGRGVNQMKANLVEIVRQISASSKLVESHSSDLAVTSEEVKLGSQQIAISMEESAKATESQAETATSAARTVEVLNEHIQDHASKGEQLKGMSELVLERGTRGKEIMQKSIEQMNQIADRVSSSMNQVNQLDKSNESIYELVHVIREIARQTNLLSLNASIEAARAGEHGRGFAVVAEEVRSLSDAVQHTVGQISELTAQIQQGTRSVVESLESGVQETTRGTHQMEEVNDAFEQITSSVVEMVAVINEVTSSLGGMQQLSGEMNDFSQQISAISQQSAAGVEEVSASAEQQVGSLEVVADRIGKLRMLSEELLASISQLRV</sequence>
<keyword evidence="11" id="KW-1185">Reference proteome</keyword>
<evidence type="ECO:0000256" key="4">
    <source>
        <dbReference type="ARBA" id="ARBA00023224"/>
    </source>
</evidence>
<keyword evidence="2" id="KW-1003">Cell membrane</keyword>
<dbReference type="InterPro" id="IPR004089">
    <property type="entry name" value="MCPsignal_dom"/>
</dbReference>
<dbReference type="Proteomes" id="UP001236415">
    <property type="component" value="Chromosome"/>
</dbReference>
<evidence type="ECO:0000256" key="7">
    <source>
        <dbReference type="SAM" id="Phobius"/>
    </source>
</evidence>
<feature type="transmembrane region" description="Helical" evidence="7">
    <location>
        <begin position="187"/>
        <end position="210"/>
    </location>
</feature>